<protein>
    <submittedName>
        <fullName evidence="2">Uncharacterized protein</fullName>
    </submittedName>
</protein>
<evidence type="ECO:0000313" key="3">
    <source>
        <dbReference type="Proteomes" id="UP000192578"/>
    </source>
</evidence>
<proteinExistence type="predicted"/>
<dbReference type="AlphaFoldDB" id="A0A9X6RPA4"/>
<gene>
    <name evidence="2" type="ORF">BV898_19636</name>
</gene>
<feature type="chain" id="PRO_5040763556" evidence="1">
    <location>
        <begin position="22"/>
        <end position="229"/>
    </location>
</feature>
<name>A0A9X6RPA4_HYPEX</name>
<keyword evidence="3" id="KW-1185">Reference proteome</keyword>
<dbReference type="PROSITE" id="PS51257">
    <property type="entry name" value="PROKAR_LIPOPROTEIN"/>
    <property type="match status" value="1"/>
</dbReference>
<dbReference type="Proteomes" id="UP000192578">
    <property type="component" value="Unassembled WGS sequence"/>
</dbReference>
<sequence>MRGFFLCHFMTASSLFMVSSGGCLNVELLIYGLWPPAMLQAIPLAGPGFDIGIDEANQELSDILRIKRTYISGLEVAGCEDTGAYFDQISRHYYGYTEQQNDSLLILVYLGCGDSTIFGHLARVGASFPIHEPGAIIHMDLANRLSVLDFYLFESCEASQWSRSGACHIDLRPAFPFPPEITMLFMRGSVRSGSVNYVVSDPPENPKAFLARKSLKLLGFRRNNTNPYF</sequence>
<reference evidence="3" key="1">
    <citation type="submission" date="2017-01" db="EMBL/GenBank/DDBJ databases">
        <title>Comparative genomics of anhydrobiosis in the tardigrade Hypsibius dujardini.</title>
        <authorList>
            <person name="Yoshida Y."/>
            <person name="Koutsovoulos G."/>
            <person name="Laetsch D."/>
            <person name="Stevens L."/>
            <person name="Kumar S."/>
            <person name="Horikawa D."/>
            <person name="Ishino K."/>
            <person name="Komine S."/>
            <person name="Tomita M."/>
            <person name="Blaxter M."/>
            <person name="Arakawa K."/>
        </authorList>
    </citation>
    <scope>NUCLEOTIDE SEQUENCE [LARGE SCALE GENOMIC DNA]</scope>
    <source>
        <strain evidence="3">Z151</strain>
    </source>
</reference>
<dbReference type="EMBL" id="MTYJ01000602">
    <property type="protein sequence ID" value="OWA55248.1"/>
    <property type="molecule type" value="Genomic_DNA"/>
</dbReference>
<comment type="caution">
    <text evidence="2">The sequence shown here is derived from an EMBL/GenBank/DDBJ whole genome shotgun (WGS) entry which is preliminary data.</text>
</comment>
<keyword evidence="1" id="KW-0732">Signal</keyword>
<evidence type="ECO:0000313" key="2">
    <source>
        <dbReference type="EMBL" id="OWA55248.1"/>
    </source>
</evidence>
<feature type="signal peptide" evidence="1">
    <location>
        <begin position="1"/>
        <end position="21"/>
    </location>
</feature>
<organism evidence="2 3">
    <name type="scientific">Hypsibius exemplaris</name>
    <name type="common">Freshwater tardigrade</name>
    <dbReference type="NCBI Taxonomy" id="2072580"/>
    <lineage>
        <taxon>Eukaryota</taxon>
        <taxon>Metazoa</taxon>
        <taxon>Ecdysozoa</taxon>
        <taxon>Tardigrada</taxon>
        <taxon>Eutardigrada</taxon>
        <taxon>Parachela</taxon>
        <taxon>Hypsibioidea</taxon>
        <taxon>Hypsibiidae</taxon>
        <taxon>Hypsibius</taxon>
    </lineage>
</organism>
<evidence type="ECO:0000256" key="1">
    <source>
        <dbReference type="SAM" id="SignalP"/>
    </source>
</evidence>
<accession>A0A9X6RPA4</accession>